<reference evidence="1 2" key="1">
    <citation type="journal article" name="Sci. Rep.">
        <title>Telomere-to-telomere assembled and centromere annotated genomes of the two main subspecies of the button mushroom Agaricus bisporus reveal especially polymorphic chromosome ends.</title>
        <authorList>
            <person name="Sonnenberg A.S.M."/>
            <person name="Sedaghat-Telgerd N."/>
            <person name="Lavrijssen B."/>
            <person name="Ohm R.A."/>
            <person name="Hendrickx P.M."/>
            <person name="Scholtmeijer K."/>
            <person name="Baars J.J.P."/>
            <person name="van Peer A."/>
        </authorList>
    </citation>
    <scope>NUCLEOTIDE SEQUENCE [LARGE SCALE GENOMIC DNA]</scope>
    <source>
        <strain evidence="1 2">H119_p4</strain>
    </source>
</reference>
<sequence length="94" mass="10786">MPLLSNVVGFSLFGLATRFYQLGIQRRNLFENPGGHVIAMAVFGYGGYWAYRWDIRAAELLALKREEIRQRRGQVAMTADERTYSRPVLVSFTL</sequence>
<evidence type="ECO:0000313" key="1">
    <source>
        <dbReference type="EMBL" id="KAF7773356.1"/>
    </source>
</evidence>
<accession>A0A8H7F1V0</accession>
<protein>
    <submittedName>
        <fullName evidence="1">Uncharacterized protein</fullName>
    </submittedName>
</protein>
<dbReference type="EMBL" id="JABXXO010000007">
    <property type="protein sequence ID" value="KAF7773356.1"/>
    <property type="molecule type" value="Genomic_DNA"/>
</dbReference>
<proteinExistence type="predicted"/>
<evidence type="ECO:0000313" key="2">
    <source>
        <dbReference type="Proteomes" id="UP000629468"/>
    </source>
</evidence>
<dbReference type="Proteomes" id="UP000629468">
    <property type="component" value="Unassembled WGS sequence"/>
</dbReference>
<name>A0A8H7F1V0_AGABI</name>
<dbReference type="PANTHER" id="PTHR39218">
    <property type="entry name" value="OXIDOREDUCTASE 14 KDA SUBUNIT, PUTATIVE (AFU_ORTHOLOGUE AFUA_1G12110)-RELATED"/>
    <property type="match status" value="1"/>
</dbReference>
<dbReference type="PANTHER" id="PTHR39218:SF1">
    <property type="entry name" value="OXIDOREDUCTASE 14 KDA SUBUNIT, PUTATIVE (AFU_ORTHOLOGUE AFUA_1G12110)-RELATED"/>
    <property type="match status" value="1"/>
</dbReference>
<organism evidence="1 2">
    <name type="scientific">Agaricus bisporus var. burnettii</name>
    <dbReference type="NCBI Taxonomy" id="192524"/>
    <lineage>
        <taxon>Eukaryota</taxon>
        <taxon>Fungi</taxon>
        <taxon>Dikarya</taxon>
        <taxon>Basidiomycota</taxon>
        <taxon>Agaricomycotina</taxon>
        <taxon>Agaricomycetes</taxon>
        <taxon>Agaricomycetidae</taxon>
        <taxon>Agaricales</taxon>
        <taxon>Agaricineae</taxon>
        <taxon>Agaricaceae</taxon>
        <taxon>Agaricus</taxon>
    </lineage>
</organism>
<gene>
    <name evidence="1" type="ORF">Agabi119p4_5523</name>
</gene>
<dbReference type="AlphaFoldDB" id="A0A8H7F1V0"/>
<comment type="caution">
    <text evidence="1">The sequence shown here is derived from an EMBL/GenBank/DDBJ whole genome shotgun (WGS) entry which is preliminary data.</text>
</comment>